<name>A0A9W8XXU9_9PLEO</name>
<protein>
    <recommendedName>
        <fullName evidence="9">UDP-galactose transporter homolog 1</fullName>
    </recommendedName>
</protein>
<dbReference type="SUPFAM" id="SSF103481">
    <property type="entry name" value="Multidrug resistance efflux transporter EmrE"/>
    <property type="match status" value="1"/>
</dbReference>
<feature type="transmembrane region" description="Helical" evidence="11">
    <location>
        <begin position="101"/>
        <end position="122"/>
    </location>
</feature>
<feature type="transmembrane region" description="Helical" evidence="11">
    <location>
        <begin position="324"/>
        <end position="344"/>
    </location>
</feature>
<feature type="region of interest" description="Disordered" evidence="10">
    <location>
        <begin position="1"/>
        <end position="34"/>
    </location>
</feature>
<comment type="caution">
    <text evidence="12">The sequence shown here is derived from an EMBL/GenBank/DDBJ whole genome shotgun (WGS) entry which is preliminary data.</text>
</comment>
<evidence type="ECO:0000256" key="10">
    <source>
        <dbReference type="SAM" id="MobiDB-lite"/>
    </source>
</evidence>
<dbReference type="GO" id="GO:0005459">
    <property type="term" value="F:UDP-galactose transmembrane transporter activity"/>
    <property type="evidence" value="ECO:0007669"/>
    <property type="project" value="TreeGrafter"/>
</dbReference>
<proteinExistence type="inferred from homology"/>
<accession>A0A9W8XXU9</accession>
<evidence type="ECO:0000256" key="5">
    <source>
        <dbReference type="ARBA" id="ARBA00022692"/>
    </source>
</evidence>
<evidence type="ECO:0000256" key="11">
    <source>
        <dbReference type="SAM" id="Phobius"/>
    </source>
</evidence>
<evidence type="ECO:0000313" key="13">
    <source>
        <dbReference type="Proteomes" id="UP001140513"/>
    </source>
</evidence>
<evidence type="ECO:0000256" key="7">
    <source>
        <dbReference type="ARBA" id="ARBA00022989"/>
    </source>
</evidence>
<evidence type="ECO:0000256" key="1">
    <source>
        <dbReference type="ARBA" id="ARBA00004477"/>
    </source>
</evidence>
<feature type="transmembrane region" description="Helical" evidence="11">
    <location>
        <begin position="198"/>
        <end position="217"/>
    </location>
</feature>
<evidence type="ECO:0000256" key="9">
    <source>
        <dbReference type="ARBA" id="ARBA00041103"/>
    </source>
</evidence>
<sequence length="420" mass="45601">MAQPYDATPVKRTSSETHTQNGNTNGSARRRASVTERIEKRLEDVAESAARDPEEQKQSGLLALAICVGGIYASFLSWAYLQERITTTKYGPNQSRFTYSIFLNTIQSAFAACTGAVYLFASSPRDPKTGTRKVPPVFPSKQILFPLLIIAVTSSLASPFGYASLKHIDYVTFILAKSCKLLPVMFLHMTLFQKRYPYYKYAVVITVTAGVAMFTLYNPSTANKAKKGVSADASKVLGMFLLSINLLFDGLTNTVQDQIFSTFKGFTGPQMMCAQNIMSTLLTVSYLLSAPYIAASPIGGAVGLTATSGNEFADAVNFVTTYPAVGWDVLAFAACGAIGQVFIFHTLAHFSSLLLVTVTVTRKMLTMLMSVVLFGHKVTGMQWAGVGLVFGGIGAEAWYQRVEKKAKMGAKKREAAAKKQ</sequence>
<keyword evidence="3" id="KW-0813">Transport</keyword>
<dbReference type="GeneID" id="80904827"/>
<dbReference type="Pfam" id="PF08449">
    <property type="entry name" value="UAA"/>
    <property type="match status" value="1"/>
</dbReference>
<feature type="transmembrane region" description="Helical" evidence="11">
    <location>
        <begin position="353"/>
        <end position="374"/>
    </location>
</feature>
<keyword evidence="5 11" id="KW-0812">Transmembrane</keyword>
<organism evidence="12 13">
    <name type="scientific">Didymosphaeria variabile</name>
    <dbReference type="NCBI Taxonomy" id="1932322"/>
    <lineage>
        <taxon>Eukaryota</taxon>
        <taxon>Fungi</taxon>
        <taxon>Dikarya</taxon>
        <taxon>Ascomycota</taxon>
        <taxon>Pezizomycotina</taxon>
        <taxon>Dothideomycetes</taxon>
        <taxon>Pleosporomycetidae</taxon>
        <taxon>Pleosporales</taxon>
        <taxon>Massarineae</taxon>
        <taxon>Didymosphaeriaceae</taxon>
        <taxon>Didymosphaeria</taxon>
    </lineage>
</organism>
<feature type="compositionally biased region" description="Polar residues" evidence="10">
    <location>
        <begin position="16"/>
        <end position="27"/>
    </location>
</feature>
<dbReference type="PANTHER" id="PTHR10778:SF10">
    <property type="entry name" value="SOLUTE CARRIER FAMILY 35 MEMBER B1"/>
    <property type="match status" value="1"/>
</dbReference>
<evidence type="ECO:0000256" key="2">
    <source>
        <dbReference type="ARBA" id="ARBA00010694"/>
    </source>
</evidence>
<dbReference type="EMBL" id="JAPEUX010000001">
    <property type="protein sequence ID" value="KAJ4360730.1"/>
    <property type="molecule type" value="Genomic_DNA"/>
</dbReference>
<dbReference type="PANTHER" id="PTHR10778">
    <property type="entry name" value="SOLUTE CARRIER FAMILY 35 MEMBER B"/>
    <property type="match status" value="1"/>
</dbReference>
<dbReference type="Proteomes" id="UP001140513">
    <property type="component" value="Unassembled WGS sequence"/>
</dbReference>
<feature type="transmembrane region" description="Helical" evidence="11">
    <location>
        <begin position="276"/>
        <end position="304"/>
    </location>
</feature>
<dbReference type="GO" id="GO:0000139">
    <property type="term" value="C:Golgi membrane"/>
    <property type="evidence" value="ECO:0007669"/>
    <property type="project" value="TreeGrafter"/>
</dbReference>
<feature type="transmembrane region" description="Helical" evidence="11">
    <location>
        <begin position="61"/>
        <end position="81"/>
    </location>
</feature>
<reference evidence="12" key="1">
    <citation type="submission" date="2022-10" db="EMBL/GenBank/DDBJ databases">
        <title>Tapping the CABI collections for fungal endophytes: first genome assemblies for Collariella, Neodidymelliopsis, Ascochyta clinopodiicola, Didymella pomorum, Didymosphaeria variabile, Neocosmospora piperis and Neocucurbitaria cava.</title>
        <authorList>
            <person name="Hill R."/>
        </authorList>
    </citation>
    <scope>NUCLEOTIDE SEQUENCE</scope>
    <source>
        <strain evidence="12">IMI 356815</strain>
    </source>
</reference>
<evidence type="ECO:0000313" key="12">
    <source>
        <dbReference type="EMBL" id="KAJ4360730.1"/>
    </source>
</evidence>
<keyword evidence="8 11" id="KW-0472">Membrane</keyword>
<dbReference type="AlphaFoldDB" id="A0A9W8XXU9"/>
<feature type="transmembrane region" description="Helical" evidence="11">
    <location>
        <begin position="380"/>
        <end position="399"/>
    </location>
</feature>
<dbReference type="InterPro" id="IPR037185">
    <property type="entry name" value="EmrE-like"/>
</dbReference>
<comment type="subcellular location">
    <subcellularLocation>
        <location evidence="1">Endoplasmic reticulum membrane</location>
        <topology evidence="1">Multi-pass membrane protein</topology>
    </subcellularLocation>
</comment>
<evidence type="ECO:0000256" key="6">
    <source>
        <dbReference type="ARBA" id="ARBA00022824"/>
    </source>
</evidence>
<keyword evidence="13" id="KW-1185">Reference proteome</keyword>
<evidence type="ECO:0000256" key="4">
    <source>
        <dbReference type="ARBA" id="ARBA00022597"/>
    </source>
</evidence>
<gene>
    <name evidence="12" type="primary">HUT1</name>
    <name evidence="12" type="ORF">N0V89_001297</name>
</gene>
<keyword evidence="7 11" id="KW-1133">Transmembrane helix</keyword>
<dbReference type="GO" id="GO:0005460">
    <property type="term" value="F:UDP-glucose transmembrane transporter activity"/>
    <property type="evidence" value="ECO:0007669"/>
    <property type="project" value="TreeGrafter"/>
</dbReference>
<evidence type="ECO:0000256" key="3">
    <source>
        <dbReference type="ARBA" id="ARBA00022448"/>
    </source>
</evidence>
<dbReference type="OrthoDB" id="1601at2759"/>
<dbReference type="RefSeq" id="XP_056076932.1">
    <property type="nucleotide sequence ID" value="XM_056210110.1"/>
</dbReference>
<keyword evidence="6" id="KW-0256">Endoplasmic reticulum</keyword>
<feature type="transmembrane region" description="Helical" evidence="11">
    <location>
        <begin position="170"/>
        <end position="191"/>
    </location>
</feature>
<evidence type="ECO:0000256" key="8">
    <source>
        <dbReference type="ARBA" id="ARBA00023136"/>
    </source>
</evidence>
<keyword evidence="4" id="KW-0762">Sugar transport</keyword>
<dbReference type="InterPro" id="IPR013657">
    <property type="entry name" value="SCL35B1-4/HUT1"/>
</dbReference>
<feature type="transmembrane region" description="Helical" evidence="11">
    <location>
        <begin position="143"/>
        <end position="164"/>
    </location>
</feature>
<comment type="similarity">
    <text evidence="2">Belongs to the nucleotide-sugar transporter family. SLC35B subfamily.</text>
</comment>
<dbReference type="GO" id="GO:0005789">
    <property type="term" value="C:endoplasmic reticulum membrane"/>
    <property type="evidence" value="ECO:0007669"/>
    <property type="project" value="UniProtKB-SubCell"/>
</dbReference>